<evidence type="ECO:0000256" key="1">
    <source>
        <dbReference type="SAM" id="MobiDB-lite"/>
    </source>
</evidence>
<accession>A0A1Q5PRM5</accession>
<gene>
    <name evidence="3" type="ORF">BM477_02090</name>
</gene>
<sequence>MYLTPLAILYTALGLIPLLLVPSVWTLIVWIVVGGVLVLVDLWLAHSPQLLTVERTTSQSTRLDSPARSTLTLRNPTGEKYRGQVRDAWPPSAQANHPVHSFHLDAQDGSRVVTELLPSRRGTVTAGPITIRSRGPLGLAGRQVSLVSPAQVLVLPPFYARRHLPSRLQRLNQINGSTPLINRGAGSEFDSLREYVRGDDIRDIDWRATARSRDLMVRTWRPERDQDVIIINDSSRNSAPRIDGFPRLEAQIETALLLAALSSHAGDKVHYLDVESSVRARVTGVGAKQIVHAIAVPAASIDATLGEINWNLIPHEVSRLTSHSALVVILTSVDSTSLDSGLMQAVVQLTERHKVILASAVDTKLKQMALGEDPETDLYESAAAQITLLNSQGVKTEFASLGAYLVEGSAEELPPLVADKYLLLKSMGAL</sequence>
<feature type="region of interest" description="Disordered" evidence="1">
    <location>
        <begin position="56"/>
        <end position="75"/>
    </location>
</feature>
<dbReference type="OrthoDB" id="845740at2"/>
<dbReference type="STRING" id="156892.BM477_02090"/>
<evidence type="ECO:0000313" key="3">
    <source>
        <dbReference type="EMBL" id="OKL50206.1"/>
    </source>
</evidence>
<reference evidence="4" key="1">
    <citation type="submission" date="2016-11" db="EMBL/GenBank/DDBJ databases">
        <title>Actinomyces gypaetusis sp. nov. isolated from Gypaetus barbatus in Qinghai Tibet Plateau China.</title>
        <authorList>
            <person name="Meng X."/>
        </authorList>
    </citation>
    <scope>NUCLEOTIDE SEQUENCE [LARGE SCALE GENOMIC DNA]</scope>
    <source>
        <strain evidence="4">DSM 15383</strain>
    </source>
</reference>
<comment type="caution">
    <text evidence="3">The sequence shown here is derived from an EMBL/GenBank/DDBJ whole genome shotgun (WGS) entry which is preliminary data.</text>
</comment>
<keyword evidence="4" id="KW-1185">Reference proteome</keyword>
<dbReference type="PANTHER" id="PTHR33608:SF3">
    <property type="entry name" value="SLR2013 PROTEIN"/>
    <property type="match status" value="1"/>
</dbReference>
<protein>
    <recommendedName>
        <fullName evidence="2">DUF58 domain-containing protein</fullName>
    </recommendedName>
</protein>
<organism evidence="3 4">
    <name type="scientific">Boudabousia marimammalium</name>
    <dbReference type="NCBI Taxonomy" id="156892"/>
    <lineage>
        <taxon>Bacteria</taxon>
        <taxon>Bacillati</taxon>
        <taxon>Actinomycetota</taxon>
        <taxon>Actinomycetes</taxon>
        <taxon>Actinomycetales</taxon>
        <taxon>Actinomycetaceae</taxon>
        <taxon>Boudabousia</taxon>
    </lineage>
</organism>
<proteinExistence type="predicted"/>
<dbReference type="AlphaFoldDB" id="A0A1Q5PRM5"/>
<dbReference type="PANTHER" id="PTHR33608">
    <property type="entry name" value="BLL2464 PROTEIN"/>
    <property type="match status" value="1"/>
</dbReference>
<evidence type="ECO:0000313" key="4">
    <source>
        <dbReference type="Proteomes" id="UP000186465"/>
    </source>
</evidence>
<dbReference type="RefSeq" id="WP_075361031.1">
    <property type="nucleotide sequence ID" value="NZ_MPDM01000002.1"/>
</dbReference>
<dbReference type="Proteomes" id="UP000186465">
    <property type="component" value="Unassembled WGS sequence"/>
</dbReference>
<dbReference type="InterPro" id="IPR002881">
    <property type="entry name" value="DUF58"/>
</dbReference>
<evidence type="ECO:0000259" key="2">
    <source>
        <dbReference type="Pfam" id="PF01882"/>
    </source>
</evidence>
<dbReference type="Pfam" id="PF01882">
    <property type="entry name" value="DUF58"/>
    <property type="match status" value="1"/>
</dbReference>
<name>A0A1Q5PRM5_9ACTO</name>
<dbReference type="EMBL" id="MPDM01000002">
    <property type="protein sequence ID" value="OKL50206.1"/>
    <property type="molecule type" value="Genomic_DNA"/>
</dbReference>
<feature type="domain" description="DUF58" evidence="2">
    <location>
        <begin position="192"/>
        <end position="372"/>
    </location>
</feature>